<protein>
    <submittedName>
        <fullName evidence="3">Uncharacterized protein</fullName>
    </submittedName>
</protein>
<feature type="compositionally biased region" description="Polar residues" evidence="1">
    <location>
        <begin position="15"/>
        <end position="28"/>
    </location>
</feature>
<accession>A0A6G0WU86</accession>
<keyword evidence="2" id="KW-0812">Transmembrane</keyword>
<dbReference type="Gene3D" id="3.40.50.1820">
    <property type="entry name" value="alpha/beta hydrolase"/>
    <property type="match status" value="1"/>
</dbReference>
<evidence type="ECO:0000256" key="2">
    <source>
        <dbReference type="SAM" id="Phobius"/>
    </source>
</evidence>
<feature type="compositionally biased region" description="Acidic residues" evidence="1">
    <location>
        <begin position="44"/>
        <end position="55"/>
    </location>
</feature>
<dbReference type="EMBL" id="VJMJ01000147">
    <property type="protein sequence ID" value="KAF0731069.1"/>
    <property type="molecule type" value="Genomic_DNA"/>
</dbReference>
<keyword evidence="2" id="KW-1133">Transmembrane helix</keyword>
<evidence type="ECO:0000313" key="3">
    <source>
        <dbReference type="EMBL" id="KAF0731069.1"/>
    </source>
</evidence>
<reference evidence="3 4" key="1">
    <citation type="submission" date="2019-07" db="EMBL/GenBank/DDBJ databases">
        <title>Genomics analysis of Aphanomyces spp. identifies a new class of oomycete effector associated with host adaptation.</title>
        <authorList>
            <person name="Gaulin E."/>
        </authorList>
    </citation>
    <scope>NUCLEOTIDE SEQUENCE [LARGE SCALE GENOMIC DNA]</scope>
    <source>
        <strain evidence="3 4">ATCC 201684</strain>
    </source>
</reference>
<dbReference type="Proteomes" id="UP000481153">
    <property type="component" value="Unassembled WGS sequence"/>
</dbReference>
<feature type="transmembrane region" description="Helical" evidence="2">
    <location>
        <begin position="93"/>
        <end position="113"/>
    </location>
</feature>
<feature type="transmembrane region" description="Helical" evidence="2">
    <location>
        <begin position="125"/>
        <end position="146"/>
    </location>
</feature>
<dbReference type="VEuPathDB" id="FungiDB:AeMF1_019600"/>
<dbReference type="PANTHER" id="PTHR12277">
    <property type="entry name" value="ALPHA/BETA HYDROLASE DOMAIN-CONTAINING PROTEIN"/>
    <property type="match status" value="1"/>
</dbReference>
<evidence type="ECO:0000313" key="4">
    <source>
        <dbReference type="Proteomes" id="UP000481153"/>
    </source>
</evidence>
<name>A0A6G0WU86_9STRA</name>
<dbReference type="InterPro" id="IPR029058">
    <property type="entry name" value="AB_hydrolase_fold"/>
</dbReference>
<sequence length="777" mass="85710">MDVTEAEDSRPKLVQSKSSTAIDIQDQPQPELESLPSSSSSSGFDDDDETSDDEEGSAKRSGECESLLENSPKPTCLAEQLWEPFRTLVMNPLSTFVVFSAINSIFVLIWAMFEWIASLITKPGLFMLVIASIVCLARFTALLLAYPGHLRIVTRDCERNFAKMCKRWLTVTTDTADQLVDFLQSPEALTPSRLGALISLRDEYRSCVESIVEVLRRSLELVDSEETLSIDGQLLLSRVRVFLKYSEALNTPLRQFISRGRTIGPPPPSFLEPPLSTTILEFKSCIQDLRDAIDLCGEKASTPKRQGIVRLICELWQSRWPFQIVANLSLMRADLIVRYHGRQVWVESADGHAIDGMFIPGQGLSHENNTGRTVLLCNPNCGLYEFHHFQSDWIQFYTKFGINVFVFNYRGYGRCKGYPSPHANNMDGMAIIEHLKSRGITRIAVHGESIGGMVATHVARHAGPVVELLIADRTFANLPAVAQRLVASWAGSALSLVTRWQTDNVSNYLDAPCNKLVCCDPSDEIIADASSLKAGIALRLELGDMTLGSPTESEPPSLLAPCASPHSAQRQIESTELVPGMPLNEAIVTRFATALQSIGERASLTMVSSAGDVEIGIGERHIVDIWTAVVSIDGYCGQTLYYATGGGLEGIRTWIASFLVWGSTLSQSQASSQNDKGAMAKHTELVTPLSIDNVVIVLRRILTEVPDVQNDEDVAYVLRVVEYLKASLDSRQRSTPPSIGQLVPLSCGHNANFSEHEKQVLVRHLVSFNWIDPSQVK</sequence>
<dbReference type="PANTHER" id="PTHR12277:SF81">
    <property type="entry name" value="PROTEIN ABHD13"/>
    <property type="match status" value="1"/>
</dbReference>
<dbReference type="AlphaFoldDB" id="A0A6G0WU86"/>
<proteinExistence type="predicted"/>
<keyword evidence="2" id="KW-0472">Membrane</keyword>
<comment type="caution">
    <text evidence="3">The sequence shown here is derived from an EMBL/GenBank/DDBJ whole genome shotgun (WGS) entry which is preliminary data.</text>
</comment>
<dbReference type="SUPFAM" id="SSF53474">
    <property type="entry name" value="alpha/beta-Hydrolases"/>
    <property type="match status" value="1"/>
</dbReference>
<organism evidence="3 4">
    <name type="scientific">Aphanomyces euteiches</name>
    <dbReference type="NCBI Taxonomy" id="100861"/>
    <lineage>
        <taxon>Eukaryota</taxon>
        <taxon>Sar</taxon>
        <taxon>Stramenopiles</taxon>
        <taxon>Oomycota</taxon>
        <taxon>Saprolegniomycetes</taxon>
        <taxon>Saprolegniales</taxon>
        <taxon>Verrucalvaceae</taxon>
        <taxon>Aphanomyces</taxon>
    </lineage>
</organism>
<feature type="compositionally biased region" description="Low complexity" evidence="1">
    <location>
        <begin position="30"/>
        <end position="43"/>
    </location>
</feature>
<feature type="region of interest" description="Disordered" evidence="1">
    <location>
        <begin position="1"/>
        <end position="71"/>
    </location>
</feature>
<gene>
    <name evidence="3" type="ORF">Ae201684_011617</name>
</gene>
<keyword evidence="4" id="KW-1185">Reference proteome</keyword>
<evidence type="ECO:0000256" key="1">
    <source>
        <dbReference type="SAM" id="MobiDB-lite"/>
    </source>
</evidence>